<evidence type="ECO:0000256" key="1">
    <source>
        <dbReference type="SAM" id="SignalP"/>
    </source>
</evidence>
<comment type="caution">
    <text evidence="2">The sequence shown here is derived from an EMBL/GenBank/DDBJ whole genome shotgun (WGS) entry which is preliminary data.</text>
</comment>
<accession>A0ABP1PVU1</accession>
<dbReference type="EMBL" id="CAXLJM020000013">
    <property type="protein sequence ID" value="CAL8077440.1"/>
    <property type="molecule type" value="Genomic_DNA"/>
</dbReference>
<organism evidence="2 3">
    <name type="scientific">Orchesella dallaii</name>
    <dbReference type="NCBI Taxonomy" id="48710"/>
    <lineage>
        <taxon>Eukaryota</taxon>
        <taxon>Metazoa</taxon>
        <taxon>Ecdysozoa</taxon>
        <taxon>Arthropoda</taxon>
        <taxon>Hexapoda</taxon>
        <taxon>Collembola</taxon>
        <taxon>Entomobryomorpha</taxon>
        <taxon>Entomobryoidea</taxon>
        <taxon>Orchesellidae</taxon>
        <taxon>Orchesellinae</taxon>
        <taxon>Orchesella</taxon>
    </lineage>
</organism>
<evidence type="ECO:0000313" key="3">
    <source>
        <dbReference type="Proteomes" id="UP001642540"/>
    </source>
</evidence>
<dbReference type="Proteomes" id="UP001642540">
    <property type="component" value="Unassembled WGS sequence"/>
</dbReference>
<keyword evidence="3" id="KW-1185">Reference proteome</keyword>
<sequence length="214" mass="24083">MTILLLLLAAGVLACVANPAYDKEIAENNCKSAYPKGHHINYFKIIKQTRNEGWMVLMSNKHLAYHTGVQMTGNVSLPEEELKEICLRISDKGVFSHHNPHAILVFCNFTNFFHANCYFLGGNPHHHVAGPLKVTVAWTDKGSHNILLVLCALEDNKPYWLLMSKSAEVEFEVRTEVLSVISNLGFDSNKTLYYDQSKCTDREGGKGKHSRFFG</sequence>
<reference evidence="2 3" key="1">
    <citation type="submission" date="2024-08" db="EMBL/GenBank/DDBJ databases">
        <authorList>
            <person name="Cucini C."/>
            <person name="Frati F."/>
        </authorList>
    </citation>
    <scope>NUCLEOTIDE SEQUENCE [LARGE SCALE GENOMIC DNA]</scope>
</reference>
<name>A0ABP1PVU1_9HEXA</name>
<gene>
    <name evidence="2" type="ORF">ODALV1_LOCUS3810</name>
</gene>
<feature type="signal peptide" evidence="1">
    <location>
        <begin position="1"/>
        <end position="17"/>
    </location>
</feature>
<feature type="chain" id="PRO_5046964433" evidence="1">
    <location>
        <begin position="18"/>
        <end position="214"/>
    </location>
</feature>
<protein>
    <submittedName>
        <fullName evidence="2">Uncharacterized protein</fullName>
    </submittedName>
</protein>
<keyword evidence="1" id="KW-0732">Signal</keyword>
<dbReference type="SUPFAM" id="SSF50814">
    <property type="entry name" value="Lipocalins"/>
    <property type="match status" value="1"/>
</dbReference>
<dbReference type="InterPro" id="IPR012674">
    <property type="entry name" value="Calycin"/>
</dbReference>
<proteinExistence type="predicted"/>
<evidence type="ECO:0000313" key="2">
    <source>
        <dbReference type="EMBL" id="CAL8077440.1"/>
    </source>
</evidence>